<dbReference type="Proteomes" id="UP000475532">
    <property type="component" value="Unassembled WGS sequence"/>
</dbReference>
<dbReference type="EMBL" id="JAAGLI010000846">
    <property type="protein sequence ID" value="NEA26953.1"/>
    <property type="molecule type" value="Genomic_DNA"/>
</dbReference>
<reference evidence="1 2" key="1">
    <citation type="submission" date="2020-01" db="EMBL/GenBank/DDBJ databases">
        <title>Insect and environment-associated Actinomycetes.</title>
        <authorList>
            <person name="Currrie C."/>
            <person name="Chevrette M."/>
            <person name="Carlson C."/>
            <person name="Stubbendieck R."/>
            <person name="Wendt-Pienkowski E."/>
        </authorList>
    </citation>
    <scope>NUCLEOTIDE SEQUENCE [LARGE SCALE GENOMIC DNA]</scope>
    <source>
        <strain evidence="1 2">SID10258</strain>
    </source>
</reference>
<name>A0A6L9QQI8_9ACTN</name>
<feature type="non-terminal residue" evidence="1">
    <location>
        <position position="45"/>
    </location>
</feature>
<evidence type="ECO:0000313" key="1">
    <source>
        <dbReference type="EMBL" id="NEA26953.1"/>
    </source>
</evidence>
<organism evidence="1 2">
    <name type="scientific">Actinomadura bangladeshensis</name>
    <dbReference type="NCBI Taxonomy" id="453573"/>
    <lineage>
        <taxon>Bacteria</taxon>
        <taxon>Bacillati</taxon>
        <taxon>Actinomycetota</taxon>
        <taxon>Actinomycetes</taxon>
        <taxon>Streptosporangiales</taxon>
        <taxon>Thermomonosporaceae</taxon>
        <taxon>Actinomadura</taxon>
    </lineage>
</organism>
<protein>
    <submittedName>
        <fullName evidence="1">Uncharacterized protein</fullName>
    </submittedName>
</protein>
<proteinExistence type="predicted"/>
<accession>A0A6L9QQI8</accession>
<comment type="caution">
    <text evidence="1">The sequence shown here is derived from an EMBL/GenBank/DDBJ whole genome shotgun (WGS) entry which is preliminary data.</text>
</comment>
<evidence type="ECO:0000313" key="2">
    <source>
        <dbReference type="Proteomes" id="UP000475532"/>
    </source>
</evidence>
<sequence length="45" mass="4326">MKIRLAGGVVASGRNAWTARPSGPARLLDQAGAAPGAAVALGPDG</sequence>
<dbReference type="AlphaFoldDB" id="A0A6L9QQI8"/>
<gene>
    <name evidence="1" type="ORF">G3I70_31295</name>
</gene>